<dbReference type="AlphaFoldDB" id="A0AAV5MB46"/>
<proteinExistence type="predicted"/>
<sequence length="208" mass="24082">MDPTAHMGMYFWEREPKTEGSQRRFNRVIQTNAGNSKWDGCKRLYIEDHDDTMWAVKRTFNHEIDREKTGWMMKEYVLDPSRVEARRNANIAFCIIYKNRATSNSRPAAAASWPVDYDPVFLPYFSYDDDPQPNQMIQNAVASPSTLVAPWTPGIHSGDDTQSIMSLDQIDPTTVEPRTTDIFSTLPPDDYLQSPWILDEVTNFEYDQ</sequence>
<dbReference type="GO" id="GO:0003677">
    <property type="term" value="F:DNA binding"/>
    <property type="evidence" value="ECO:0007669"/>
    <property type="project" value="UniProtKB-KW"/>
</dbReference>
<comment type="caution">
    <text evidence="6">The sequence shown here is derived from an EMBL/GenBank/DDBJ whole genome shotgun (WGS) entry which is preliminary data.</text>
</comment>
<protein>
    <recommendedName>
        <fullName evidence="5">NAC domain-containing protein</fullName>
    </recommendedName>
</protein>
<organism evidence="6 7">
    <name type="scientific">Rubroshorea leprosula</name>
    <dbReference type="NCBI Taxonomy" id="152421"/>
    <lineage>
        <taxon>Eukaryota</taxon>
        <taxon>Viridiplantae</taxon>
        <taxon>Streptophyta</taxon>
        <taxon>Embryophyta</taxon>
        <taxon>Tracheophyta</taxon>
        <taxon>Spermatophyta</taxon>
        <taxon>Magnoliopsida</taxon>
        <taxon>eudicotyledons</taxon>
        <taxon>Gunneridae</taxon>
        <taxon>Pentapetalae</taxon>
        <taxon>rosids</taxon>
        <taxon>malvids</taxon>
        <taxon>Malvales</taxon>
        <taxon>Dipterocarpaceae</taxon>
        <taxon>Rubroshorea</taxon>
    </lineage>
</organism>
<name>A0AAV5MB46_9ROSI</name>
<dbReference type="InterPro" id="IPR036093">
    <property type="entry name" value="NAC_dom_sf"/>
</dbReference>
<accession>A0AAV5MB46</accession>
<dbReference type="EMBL" id="BPVZ01000214">
    <property type="protein sequence ID" value="GKV46723.1"/>
    <property type="molecule type" value="Genomic_DNA"/>
</dbReference>
<dbReference type="GO" id="GO:0006355">
    <property type="term" value="P:regulation of DNA-templated transcription"/>
    <property type="evidence" value="ECO:0007669"/>
    <property type="project" value="InterPro"/>
</dbReference>
<keyword evidence="2" id="KW-0238">DNA-binding</keyword>
<evidence type="ECO:0000313" key="7">
    <source>
        <dbReference type="Proteomes" id="UP001054252"/>
    </source>
</evidence>
<dbReference type="PROSITE" id="PS51005">
    <property type="entry name" value="NAC"/>
    <property type="match status" value="1"/>
</dbReference>
<evidence type="ECO:0000256" key="3">
    <source>
        <dbReference type="ARBA" id="ARBA00023163"/>
    </source>
</evidence>
<evidence type="ECO:0000256" key="2">
    <source>
        <dbReference type="ARBA" id="ARBA00023125"/>
    </source>
</evidence>
<keyword evidence="1" id="KW-0805">Transcription regulation</keyword>
<keyword evidence="3" id="KW-0804">Transcription</keyword>
<dbReference type="Gene3D" id="2.170.150.80">
    <property type="entry name" value="NAC domain"/>
    <property type="match status" value="1"/>
</dbReference>
<feature type="domain" description="NAC" evidence="5">
    <location>
        <begin position="1"/>
        <end position="99"/>
    </location>
</feature>
<dbReference type="Proteomes" id="UP001054252">
    <property type="component" value="Unassembled WGS sequence"/>
</dbReference>
<keyword evidence="4" id="KW-0539">Nucleus</keyword>
<keyword evidence="7" id="KW-1185">Reference proteome</keyword>
<gene>
    <name evidence="6" type="ORF">SLEP1_g53698</name>
</gene>
<evidence type="ECO:0000259" key="5">
    <source>
        <dbReference type="PROSITE" id="PS51005"/>
    </source>
</evidence>
<reference evidence="6 7" key="1">
    <citation type="journal article" date="2021" name="Commun. Biol.">
        <title>The genome of Shorea leprosula (Dipterocarpaceae) highlights the ecological relevance of drought in aseasonal tropical rainforests.</title>
        <authorList>
            <person name="Ng K.K.S."/>
            <person name="Kobayashi M.J."/>
            <person name="Fawcett J.A."/>
            <person name="Hatakeyama M."/>
            <person name="Paape T."/>
            <person name="Ng C.H."/>
            <person name="Ang C.C."/>
            <person name="Tnah L.H."/>
            <person name="Lee C.T."/>
            <person name="Nishiyama T."/>
            <person name="Sese J."/>
            <person name="O'Brien M.J."/>
            <person name="Copetti D."/>
            <person name="Mohd Noor M.I."/>
            <person name="Ong R.C."/>
            <person name="Putra M."/>
            <person name="Sireger I.Z."/>
            <person name="Indrioko S."/>
            <person name="Kosugi Y."/>
            <person name="Izuno A."/>
            <person name="Isagi Y."/>
            <person name="Lee S.L."/>
            <person name="Shimizu K.K."/>
        </authorList>
    </citation>
    <scope>NUCLEOTIDE SEQUENCE [LARGE SCALE GENOMIC DNA]</scope>
    <source>
        <strain evidence="6">214</strain>
    </source>
</reference>
<evidence type="ECO:0000256" key="4">
    <source>
        <dbReference type="ARBA" id="ARBA00023242"/>
    </source>
</evidence>
<dbReference type="SUPFAM" id="SSF101941">
    <property type="entry name" value="NAC domain"/>
    <property type="match status" value="1"/>
</dbReference>
<evidence type="ECO:0000313" key="6">
    <source>
        <dbReference type="EMBL" id="GKV46723.1"/>
    </source>
</evidence>
<evidence type="ECO:0000256" key="1">
    <source>
        <dbReference type="ARBA" id="ARBA00023015"/>
    </source>
</evidence>
<dbReference type="InterPro" id="IPR003441">
    <property type="entry name" value="NAC-dom"/>
</dbReference>